<evidence type="ECO:0000313" key="1">
    <source>
        <dbReference type="EMBL" id="KAJ0007833.1"/>
    </source>
</evidence>
<reference evidence="2" key="1">
    <citation type="journal article" date="2023" name="G3 (Bethesda)">
        <title>Genome assembly and association tests identify interacting loci associated with vigor, precocity, and sex in interspecific pistachio rootstocks.</title>
        <authorList>
            <person name="Palmer W."/>
            <person name="Jacygrad E."/>
            <person name="Sagayaradj S."/>
            <person name="Cavanaugh K."/>
            <person name="Han R."/>
            <person name="Bertier L."/>
            <person name="Beede B."/>
            <person name="Kafkas S."/>
            <person name="Golino D."/>
            <person name="Preece J."/>
            <person name="Michelmore R."/>
        </authorList>
    </citation>
    <scope>NUCLEOTIDE SEQUENCE [LARGE SCALE GENOMIC DNA]</scope>
</reference>
<gene>
    <name evidence="1" type="ORF">Pint_29022</name>
</gene>
<organism evidence="1 2">
    <name type="scientific">Pistacia integerrima</name>
    <dbReference type="NCBI Taxonomy" id="434235"/>
    <lineage>
        <taxon>Eukaryota</taxon>
        <taxon>Viridiplantae</taxon>
        <taxon>Streptophyta</taxon>
        <taxon>Embryophyta</taxon>
        <taxon>Tracheophyta</taxon>
        <taxon>Spermatophyta</taxon>
        <taxon>Magnoliopsida</taxon>
        <taxon>eudicotyledons</taxon>
        <taxon>Gunneridae</taxon>
        <taxon>Pentapetalae</taxon>
        <taxon>rosids</taxon>
        <taxon>malvids</taxon>
        <taxon>Sapindales</taxon>
        <taxon>Anacardiaceae</taxon>
        <taxon>Pistacia</taxon>
    </lineage>
</organism>
<proteinExistence type="predicted"/>
<dbReference type="EMBL" id="CM047750">
    <property type="protein sequence ID" value="KAJ0007833.1"/>
    <property type="molecule type" value="Genomic_DNA"/>
</dbReference>
<accession>A0ACC0X043</accession>
<keyword evidence="2" id="KW-1185">Reference proteome</keyword>
<evidence type="ECO:0000313" key="2">
    <source>
        <dbReference type="Proteomes" id="UP001163603"/>
    </source>
</evidence>
<sequence length="213" mass="24000">MCLRWGYHVCFDDFFISGEYLKLGDGLATIDEQNPFLFYGAQVIKGDGRMLTTSVGKNTTWGKTMNQITIAFGHSPLPLNLTKKSIILGCQTLKTKLEQGISGVYQEVYHQTKWCLKREGHMVAMVGVKTNETPALNEANEGIAMGTWREMARESSEIIILDNDFSSLVTIFSCGRCVYDNIQRHTQLEITIVIAGKHKIRKQDPETSIPYLE</sequence>
<dbReference type="Proteomes" id="UP001163603">
    <property type="component" value="Chromosome 15"/>
</dbReference>
<name>A0ACC0X043_9ROSI</name>
<protein>
    <submittedName>
        <fullName evidence="1">Uncharacterized protein</fullName>
    </submittedName>
</protein>
<comment type="caution">
    <text evidence="1">The sequence shown here is derived from an EMBL/GenBank/DDBJ whole genome shotgun (WGS) entry which is preliminary data.</text>
</comment>